<name>A0A1W7AB85_9STAP</name>
<dbReference type="CDD" id="cd04923">
    <property type="entry name" value="ACT_AK-LysC-DapG-like_2"/>
    <property type="match status" value="1"/>
</dbReference>
<evidence type="ECO:0000256" key="9">
    <source>
        <dbReference type="ARBA" id="ARBA00022777"/>
    </source>
</evidence>
<comment type="function">
    <text evidence="1">Catalyzes the phosphorylation of the beta-carboxyl group of aspartic acid with ATP to yield 4-phospho-L-aspartate, which is involved in the branched biosynthetic pathway leading to the biosynthesis of amino acids threonine, isoleucine and methionine.</text>
</comment>
<dbReference type="STRING" id="1855823.MCCS_12280"/>
<evidence type="ECO:0000259" key="17">
    <source>
        <dbReference type="Pfam" id="PF00696"/>
    </source>
</evidence>
<dbReference type="EC" id="2.7.2.4" evidence="15"/>
<evidence type="ECO:0000313" key="20">
    <source>
        <dbReference type="Proteomes" id="UP000194154"/>
    </source>
</evidence>
<dbReference type="GO" id="GO:0009089">
    <property type="term" value="P:lysine biosynthetic process via diaminopimelate"/>
    <property type="evidence" value="ECO:0007669"/>
    <property type="project" value="UniProtKB-UniPathway"/>
</dbReference>
<keyword evidence="8 14" id="KW-0547">Nucleotide-binding</keyword>
<feature type="domain" description="Aspartokinase ACT" evidence="18">
    <location>
        <begin position="347"/>
        <end position="405"/>
    </location>
</feature>
<dbReference type="InterPro" id="IPR054352">
    <property type="entry name" value="ACT_Aspartokinase"/>
</dbReference>
<keyword evidence="7 15" id="KW-0808">Transferase</keyword>
<dbReference type="CDD" id="cd04261">
    <property type="entry name" value="AAK_AKii-LysC-BS"/>
    <property type="match status" value="1"/>
</dbReference>
<dbReference type="UniPathway" id="UPA00050">
    <property type="reaction ID" value="UER00461"/>
</dbReference>
<evidence type="ECO:0000259" key="18">
    <source>
        <dbReference type="Pfam" id="PF22468"/>
    </source>
</evidence>
<accession>A0A1W7AB85</accession>
<evidence type="ECO:0000256" key="12">
    <source>
        <dbReference type="ARBA" id="ARBA00023154"/>
    </source>
</evidence>
<dbReference type="InterPro" id="IPR041740">
    <property type="entry name" value="AKii-LysC-BS"/>
</dbReference>
<feature type="domain" description="Aspartate/glutamate/uridylate kinase" evidence="17">
    <location>
        <begin position="10"/>
        <end position="234"/>
    </location>
</feature>
<evidence type="ECO:0000256" key="4">
    <source>
        <dbReference type="ARBA" id="ARBA00005139"/>
    </source>
</evidence>
<dbReference type="NCBIfam" id="NF005161">
    <property type="entry name" value="PRK06635.2-5"/>
    <property type="match status" value="1"/>
</dbReference>
<evidence type="ECO:0000256" key="3">
    <source>
        <dbReference type="ARBA" id="ARBA00004986"/>
    </source>
</evidence>
<dbReference type="Gene3D" id="3.40.1160.10">
    <property type="entry name" value="Acetylglutamate kinase-like"/>
    <property type="match status" value="1"/>
</dbReference>
<evidence type="ECO:0000256" key="2">
    <source>
        <dbReference type="ARBA" id="ARBA00004766"/>
    </source>
</evidence>
<feature type="binding site" evidence="14">
    <location>
        <position position="54"/>
    </location>
    <ligand>
        <name>substrate</name>
    </ligand>
</feature>
<dbReference type="GO" id="GO:0004072">
    <property type="term" value="F:aspartate kinase activity"/>
    <property type="evidence" value="ECO:0007669"/>
    <property type="project" value="UniProtKB-EC"/>
</dbReference>
<evidence type="ECO:0000256" key="11">
    <source>
        <dbReference type="ARBA" id="ARBA00022915"/>
    </source>
</evidence>
<dbReference type="InterPro" id="IPR018042">
    <property type="entry name" value="Aspartate_kinase_CS"/>
</dbReference>
<dbReference type="AlphaFoldDB" id="A0A1W7AB85"/>
<dbReference type="SUPFAM" id="SSF55021">
    <property type="entry name" value="ACT-like"/>
    <property type="match status" value="2"/>
</dbReference>
<evidence type="ECO:0000256" key="8">
    <source>
        <dbReference type="ARBA" id="ARBA00022741"/>
    </source>
</evidence>
<dbReference type="NCBIfam" id="NF005154">
    <property type="entry name" value="PRK06635.1-2"/>
    <property type="match status" value="1"/>
</dbReference>
<dbReference type="GeneID" id="35295354"/>
<dbReference type="OrthoDB" id="9799110at2"/>
<protein>
    <recommendedName>
        <fullName evidence="15">Aspartokinase</fullName>
        <ecNumber evidence="15">2.7.2.4</ecNumber>
    </recommendedName>
</protein>
<dbReference type="NCBIfam" id="NF005155">
    <property type="entry name" value="PRK06635.1-4"/>
    <property type="match status" value="1"/>
</dbReference>
<comment type="catalytic activity">
    <reaction evidence="13 15">
        <text>L-aspartate + ATP = 4-phospho-L-aspartate + ADP</text>
        <dbReference type="Rhea" id="RHEA:23776"/>
        <dbReference type="ChEBI" id="CHEBI:29991"/>
        <dbReference type="ChEBI" id="CHEBI:30616"/>
        <dbReference type="ChEBI" id="CHEBI:57535"/>
        <dbReference type="ChEBI" id="CHEBI:456216"/>
        <dbReference type="EC" id="2.7.2.4"/>
    </reaction>
</comment>
<feature type="binding site" evidence="14">
    <location>
        <begin position="14"/>
        <end position="17"/>
    </location>
    <ligand>
        <name>ATP</name>
        <dbReference type="ChEBI" id="CHEBI:30616"/>
    </ligand>
</feature>
<dbReference type="Proteomes" id="UP000194154">
    <property type="component" value="Chromosome"/>
</dbReference>
<evidence type="ECO:0000256" key="14">
    <source>
        <dbReference type="PIRSR" id="PIRSR000726-1"/>
    </source>
</evidence>
<evidence type="ECO:0000256" key="1">
    <source>
        <dbReference type="ARBA" id="ARBA00003121"/>
    </source>
</evidence>
<dbReference type="GO" id="GO:0005829">
    <property type="term" value="C:cytosol"/>
    <property type="evidence" value="ECO:0007669"/>
    <property type="project" value="TreeGrafter"/>
</dbReference>
<keyword evidence="11" id="KW-0220">Diaminopimelate biosynthesis</keyword>
<keyword evidence="6 16" id="KW-0028">Amino-acid biosynthesis</keyword>
<reference evidence="19 20" key="1">
    <citation type="journal article" date="2017" name="Int. J. Syst. Evol. Microbiol.">
        <title>Macrococcus canis sp. nov., a skin bacterium associated with infections in dogs.</title>
        <authorList>
            <person name="Gobeli Brawand S."/>
            <person name="Cotting K."/>
            <person name="Gomez-Sanz E."/>
            <person name="Collaud A."/>
            <person name="Thomann A."/>
            <person name="Brodard I."/>
            <person name="Rodriguez-Campos S."/>
            <person name="Strauss C."/>
            <person name="Perreten V."/>
        </authorList>
    </citation>
    <scope>NUCLEOTIDE SEQUENCE [LARGE SCALE GENOMIC DNA]</scope>
    <source>
        <strain evidence="19 20">KM45013</strain>
    </source>
</reference>
<dbReference type="Pfam" id="PF00696">
    <property type="entry name" value="AA_kinase"/>
    <property type="match status" value="1"/>
</dbReference>
<dbReference type="KEGG" id="mcak:MCCS_12280"/>
<comment type="pathway">
    <text evidence="3 16">Amino-acid biosynthesis; L-methionine biosynthesis via de novo pathway; L-homoserine from L-aspartate: step 1/3.</text>
</comment>
<dbReference type="InterPro" id="IPR036393">
    <property type="entry name" value="AceGlu_kinase-like_sf"/>
</dbReference>
<evidence type="ECO:0000256" key="7">
    <source>
        <dbReference type="ARBA" id="ARBA00022679"/>
    </source>
</evidence>
<feature type="binding site" evidence="14">
    <location>
        <position position="190"/>
    </location>
    <ligand>
        <name>ATP</name>
        <dbReference type="ChEBI" id="CHEBI:30616"/>
    </ligand>
</feature>
<dbReference type="PROSITE" id="PS00324">
    <property type="entry name" value="ASPARTOKINASE"/>
    <property type="match status" value="1"/>
</dbReference>
<feature type="binding site" evidence="14">
    <location>
        <begin position="179"/>
        <end position="180"/>
    </location>
    <ligand>
        <name>ATP</name>
        <dbReference type="ChEBI" id="CHEBI:30616"/>
    </ligand>
</feature>
<keyword evidence="10 14" id="KW-0067">ATP-binding</keyword>
<dbReference type="InterPro" id="IPR005260">
    <property type="entry name" value="Asp_kin_monofn"/>
</dbReference>
<dbReference type="RefSeq" id="WP_086042513.1">
    <property type="nucleotide sequence ID" value="NZ_CBCRZA010000002.1"/>
</dbReference>
<evidence type="ECO:0000256" key="15">
    <source>
        <dbReference type="RuleBase" id="RU003448"/>
    </source>
</evidence>
<evidence type="ECO:0000256" key="5">
    <source>
        <dbReference type="ARBA" id="ARBA00010122"/>
    </source>
</evidence>
<dbReference type="PANTHER" id="PTHR21499:SF68">
    <property type="entry name" value="ASPARTOKINASE 2"/>
    <property type="match status" value="1"/>
</dbReference>
<gene>
    <name evidence="19" type="primary">lysC</name>
    <name evidence="19" type="ORF">MCCS_12280</name>
</gene>
<evidence type="ECO:0000256" key="13">
    <source>
        <dbReference type="ARBA" id="ARBA00047872"/>
    </source>
</evidence>
<proteinExistence type="inferred from homology"/>
<dbReference type="NCBIfam" id="TIGR00657">
    <property type="entry name" value="asp_kinases"/>
    <property type="match status" value="1"/>
</dbReference>
<dbReference type="Gene3D" id="3.30.2130.10">
    <property type="entry name" value="VC0802-like"/>
    <property type="match status" value="1"/>
</dbReference>
<evidence type="ECO:0000256" key="6">
    <source>
        <dbReference type="ARBA" id="ARBA00022605"/>
    </source>
</evidence>
<dbReference type="GO" id="GO:0009088">
    <property type="term" value="P:threonine biosynthetic process"/>
    <property type="evidence" value="ECO:0007669"/>
    <property type="project" value="UniProtKB-UniPathway"/>
</dbReference>
<dbReference type="InterPro" id="IPR001341">
    <property type="entry name" value="Asp_kinase"/>
</dbReference>
<dbReference type="InterPro" id="IPR045865">
    <property type="entry name" value="ACT-like_dom_sf"/>
</dbReference>
<comment type="pathway">
    <text evidence="2 16">Amino-acid biosynthesis; L-lysine biosynthesis via DAP pathway; (S)-tetrahydrodipicolinate from L-aspartate: step 1/4.</text>
</comment>
<organism evidence="19 20">
    <name type="scientific">Macrococcoides canis</name>
    <dbReference type="NCBI Taxonomy" id="1855823"/>
    <lineage>
        <taxon>Bacteria</taxon>
        <taxon>Bacillati</taxon>
        <taxon>Bacillota</taxon>
        <taxon>Bacilli</taxon>
        <taxon>Bacillales</taxon>
        <taxon>Staphylococcaceae</taxon>
        <taxon>Macrococcoides</taxon>
    </lineage>
</organism>
<dbReference type="PANTHER" id="PTHR21499">
    <property type="entry name" value="ASPARTATE KINASE"/>
    <property type="match status" value="1"/>
</dbReference>
<dbReference type="CDD" id="cd04891">
    <property type="entry name" value="ACT_AK-LysC-DapG-like_1"/>
    <property type="match status" value="1"/>
</dbReference>
<dbReference type="GO" id="GO:0009090">
    <property type="term" value="P:homoserine biosynthetic process"/>
    <property type="evidence" value="ECO:0007669"/>
    <property type="project" value="TreeGrafter"/>
</dbReference>
<dbReference type="PIRSF" id="PIRSF000726">
    <property type="entry name" value="Asp_kin"/>
    <property type="match status" value="1"/>
</dbReference>
<evidence type="ECO:0000313" key="19">
    <source>
        <dbReference type="EMBL" id="ARQ06873.1"/>
    </source>
</evidence>
<evidence type="ECO:0000256" key="10">
    <source>
        <dbReference type="ARBA" id="ARBA00022840"/>
    </source>
</evidence>
<dbReference type="GO" id="GO:0005524">
    <property type="term" value="F:ATP binding"/>
    <property type="evidence" value="ECO:0007669"/>
    <property type="project" value="UniProtKB-KW"/>
</dbReference>
<sequence length="407" mass="45077">MHNQITQSNIRVLKFGGTSVSDFDKISAIANYLKERTENNEKLVVVVSAMGKTTDDLMRNVSSISSTPKESALAMLLTTGEQQTISYLSIILHDLHVASVAMTGSQAGIRTKGHHLKSKITEINDQKLIETFKSHDVIIIAGFQGVNEQDEITTLGRGGSDTTAVALAAALNAPCEIYTDVTGVFGTDPRIYPEAQRIDKLSFEEMMELSSLGAGVLETRSVEIAKNYNIPIYLGKTLSNERGTWIMPKEQILEKKAVTGVALDNEMEYVTLSYPMNDTKLLNQLFDELEQEEVNIDMISQIVNMDGLQISFTMKDTDKLQIERIFDRLSESYPALSHQSHSTYAKLSVIGSGMRDMSGVASKVFKSLIHNEIPFYQVTTSEISISYVIDKENGKHAVQSLCKVFNI</sequence>
<dbReference type="InterPro" id="IPR001048">
    <property type="entry name" value="Asp/Glu/Uridylate_kinase"/>
</dbReference>
<feature type="binding site" evidence="14">
    <location>
        <position position="81"/>
    </location>
    <ligand>
        <name>substrate</name>
    </ligand>
</feature>
<keyword evidence="12" id="KW-0457">Lysine biosynthesis</keyword>
<dbReference type="GO" id="GO:0019877">
    <property type="term" value="P:diaminopimelate biosynthetic process"/>
    <property type="evidence" value="ECO:0007669"/>
    <property type="project" value="UniProtKB-KW"/>
</dbReference>
<dbReference type="SUPFAM" id="SSF53633">
    <property type="entry name" value="Carbamate kinase-like"/>
    <property type="match status" value="1"/>
</dbReference>
<keyword evidence="20" id="KW-1185">Reference proteome</keyword>
<comment type="similarity">
    <text evidence="5 15">Belongs to the aspartokinase family.</text>
</comment>
<dbReference type="UniPathway" id="UPA00051">
    <property type="reaction ID" value="UER00462"/>
</dbReference>
<dbReference type="UniPathway" id="UPA00034">
    <property type="reaction ID" value="UER00015"/>
</dbReference>
<comment type="pathway">
    <text evidence="4 16">Amino-acid biosynthesis; L-threonine biosynthesis; L-threonine from L-aspartate: step 1/5.</text>
</comment>
<dbReference type="EMBL" id="CP021059">
    <property type="protein sequence ID" value="ARQ06873.1"/>
    <property type="molecule type" value="Genomic_DNA"/>
</dbReference>
<evidence type="ECO:0000256" key="16">
    <source>
        <dbReference type="RuleBase" id="RU004249"/>
    </source>
</evidence>
<keyword evidence="9 15" id="KW-0418">Kinase</keyword>
<dbReference type="Pfam" id="PF22468">
    <property type="entry name" value="ACT_9"/>
    <property type="match status" value="1"/>
</dbReference>